<organism evidence="1 2">
    <name type="scientific">Bodo saltans</name>
    <name type="common">Flagellated protozoan</name>
    <dbReference type="NCBI Taxonomy" id="75058"/>
    <lineage>
        <taxon>Eukaryota</taxon>
        <taxon>Discoba</taxon>
        <taxon>Euglenozoa</taxon>
        <taxon>Kinetoplastea</taxon>
        <taxon>Metakinetoplastina</taxon>
        <taxon>Eubodonida</taxon>
        <taxon>Bodonidae</taxon>
        <taxon>Bodo</taxon>
    </lineage>
</organism>
<gene>
    <name evidence="1" type="ORF">BSAL_01235</name>
</gene>
<accession>A0A0S4JBC2</accession>
<dbReference type="AlphaFoldDB" id="A0A0S4JBC2"/>
<dbReference type="Proteomes" id="UP000051952">
    <property type="component" value="Unassembled WGS sequence"/>
</dbReference>
<dbReference type="EMBL" id="CYKH01001496">
    <property type="protein sequence ID" value="CUG87315.1"/>
    <property type="molecule type" value="Genomic_DNA"/>
</dbReference>
<keyword evidence="2" id="KW-1185">Reference proteome</keyword>
<sequence>MIPNPTTVRRMMQIRRVNGEHLPLLRHCPEIYLTQEDPCDDTVKRQPSFQRCRMKTMKSCECYDGWLRKFAPKTVRFYNLHTKKQGKMALQNLDFCRPPVVILSYEIYTHVHVLLHRLQTTSRFPLRLMTNQADQQNKNPLQRGFSPSKKKLLFFFLSFLEGNHD</sequence>
<evidence type="ECO:0000313" key="1">
    <source>
        <dbReference type="EMBL" id="CUG87315.1"/>
    </source>
</evidence>
<evidence type="ECO:0000313" key="2">
    <source>
        <dbReference type="Proteomes" id="UP000051952"/>
    </source>
</evidence>
<dbReference type="VEuPathDB" id="TriTrypDB:BSAL_01235"/>
<name>A0A0S4JBC2_BODSA</name>
<protein>
    <submittedName>
        <fullName evidence="1">Uncharacterized protein</fullName>
    </submittedName>
</protein>
<proteinExistence type="predicted"/>
<reference evidence="2" key="1">
    <citation type="submission" date="2015-09" db="EMBL/GenBank/DDBJ databases">
        <authorList>
            <consortium name="Pathogen Informatics"/>
        </authorList>
    </citation>
    <scope>NUCLEOTIDE SEQUENCE [LARGE SCALE GENOMIC DNA]</scope>
    <source>
        <strain evidence="2">Lake Konstanz</strain>
    </source>
</reference>